<gene>
    <name evidence="2" type="ORF">GNZ18_34555</name>
</gene>
<evidence type="ECO:0008006" key="4">
    <source>
        <dbReference type="Google" id="ProtNLM"/>
    </source>
</evidence>
<dbReference type="AlphaFoldDB" id="A0A7K1LB73"/>
<dbReference type="SUPFAM" id="SSF141571">
    <property type="entry name" value="Pentapeptide repeat-like"/>
    <property type="match status" value="1"/>
</dbReference>
<dbReference type="Gene3D" id="2.160.20.80">
    <property type="entry name" value="E3 ubiquitin-protein ligase SopA"/>
    <property type="match status" value="1"/>
</dbReference>
<dbReference type="PANTHER" id="PTHR14136">
    <property type="entry name" value="BTB_POZ DOMAIN-CONTAINING PROTEIN KCTD9"/>
    <property type="match status" value="1"/>
</dbReference>
<dbReference type="Proteomes" id="UP000432015">
    <property type="component" value="Unassembled WGS sequence"/>
</dbReference>
<comment type="caution">
    <text evidence="2">The sequence shown here is derived from an EMBL/GenBank/DDBJ whole genome shotgun (WGS) entry which is preliminary data.</text>
</comment>
<keyword evidence="1" id="KW-1133">Transmembrane helix</keyword>
<feature type="transmembrane region" description="Helical" evidence="1">
    <location>
        <begin position="98"/>
        <end position="118"/>
    </location>
</feature>
<proteinExistence type="predicted"/>
<keyword evidence="1" id="KW-0812">Transmembrane</keyword>
<evidence type="ECO:0000256" key="1">
    <source>
        <dbReference type="SAM" id="Phobius"/>
    </source>
</evidence>
<dbReference type="PANTHER" id="PTHR14136:SF17">
    <property type="entry name" value="BTB_POZ DOMAIN-CONTAINING PROTEIN KCTD9"/>
    <property type="match status" value="1"/>
</dbReference>
<dbReference type="InterPro" id="IPR051082">
    <property type="entry name" value="Pentapeptide-BTB/POZ_domain"/>
</dbReference>
<evidence type="ECO:0000313" key="2">
    <source>
        <dbReference type="EMBL" id="MUN41674.1"/>
    </source>
</evidence>
<dbReference type="Pfam" id="PF00805">
    <property type="entry name" value="Pentapeptide"/>
    <property type="match status" value="2"/>
</dbReference>
<keyword evidence="3" id="KW-1185">Reference proteome</keyword>
<feature type="transmembrane region" description="Helical" evidence="1">
    <location>
        <begin position="35"/>
        <end position="56"/>
    </location>
</feature>
<protein>
    <recommendedName>
        <fullName evidence="4">Pentapeptide repeat-containing protein</fullName>
    </recommendedName>
</protein>
<keyword evidence="1" id="KW-0472">Membrane</keyword>
<evidence type="ECO:0000313" key="3">
    <source>
        <dbReference type="Proteomes" id="UP000432015"/>
    </source>
</evidence>
<dbReference type="RefSeq" id="WP_156220843.1">
    <property type="nucleotide sequence ID" value="NZ_WOFH01000015.1"/>
</dbReference>
<sequence length="369" mass="38951">MMQRPKTADVVAALLALGVLAALWGALVWAPSDTARWLLGGGAVTGAAALAMWGLLGPAARRLSGERTELTAAERSTLSPAERVEAVNHARSALMQSVTGLVVIVGVVFTAAGLLYTARTLDTTRQGQVTDRYTKAVEQLGSSKREVRTGAIYALERIAADSPRDRLTIRDVLAAFVREHDPGPSTKTSKLPREPDTDVDAALIVLARRTADPPSSAELDLHNVRVPNARFPKESDDLGRVIGANLGGADLTRADLTRASLYNARLPGANLYAAKLRGATLDLADLGGAELRDADLFGAHLIGAYLRSANLNGADLRGAILNDADLRGADLRGAILNDADLRGADLRGSEGVSAEQVRKVAKTDATTRF</sequence>
<organism evidence="2 3">
    <name type="scientific">Actinomadura litoris</name>
    <dbReference type="NCBI Taxonomy" id="2678616"/>
    <lineage>
        <taxon>Bacteria</taxon>
        <taxon>Bacillati</taxon>
        <taxon>Actinomycetota</taxon>
        <taxon>Actinomycetes</taxon>
        <taxon>Streptosporangiales</taxon>
        <taxon>Thermomonosporaceae</taxon>
        <taxon>Actinomadura</taxon>
    </lineage>
</organism>
<dbReference type="InterPro" id="IPR001646">
    <property type="entry name" value="5peptide_repeat"/>
</dbReference>
<dbReference type="EMBL" id="WOFH01000015">
    <property type="protein sequence ID" value="MUN41674.1"/>
    <property type="molecule type" value="Genomic_DNA"/>
</dbReference>
<accession>A0A7K1LB73</accession>
<name>A0A7K1LB73_9ACTN</name>
<reference evidence="2 3" key="1">
    <citation type="submission" date="2019-11" db="EMBL/GenBank/DDBJ databases">
        <authorList>
            <person name="Cao P."/>
        </authorList>
    </citation>
    <scope>NUCLEOTIDE SEQUENCE [LARGE SCALE GENOMIC DNA]</scope>
    <source>
        <strain evidence="2 3">NEAU-AAG5</strain>
    </source>
</reference>